<accession>A0A2Z7CAP7</accession>
<dbReference type="EMBL" id="KQ997815">
    <property type="protein sequence ID" value="KZV43733.1"/>
    <property type="molecule type" value="Genomic_DNA"/>
</dbReference>
<dbReference type="Pfam" id="PF08284">
    <property type="entry name" value="RVP_2"/>
    <property type="match status" value="1"/>
</dbReference>
<dbReference type="AlphaFoldDB" id="A0A2Z7CAP7"/>
<organism evidence="1 2">
    <name type="scientific">Dorcoceras hygrometricum</name>
    <dbReference type="NCBI Taxonomy" id="472368"/>
    <lineage>
        <taxon>Eukaryota</taxon>
        <taxon>Viridiplantae</taxon>
        <taxon>Streptophyta</taxon>
        <taxon>Embryophyta</taxon>
        <taxon>Tracheophyta</taxon>
        <taxon>Spermatophyta</taxon>
        <taxon>Magnoliopsida</taxon>
        <taxon>eudicotyledons</taxon>
        <taxon>Gunneridae</taxon>
        <taxon>Pentapetalae</taxon>
        <taxon>asterids</taxon>
        <taxon>lamiids</taxon>
        <taxon>Lamiales</taxon>
        <taxon>Gesneriaceae</taxon>
        <taxon>Didymocarpoideae</taxon>
        <taxon>Trichosporeae</taxon>
        <taxon>Loxocarpinae</taxon>
        <taxon>Dorcoceras</taxon>
    </lineage>
</organism>
<protein>
    <submittedName>
        <fullName evidence="1">Uncharacterized protein</fullName>
    </submittedName>
</protein>
<reference evidence="1 2" key="1">
    <citation type="journal article" date="2015" name="Proc. Natl. Acad. Sci. U.S.A.">
        <title>The resurrection genome of Boea hygrometrica: A blueprint for survival of dehydration.</title>
        <authorList>
            <person name="Xiao L."/>
            <person name="Yang G."/>
            <person name="Zhang L."/>
            <person name="Yang X."/>
            <person name="Zhao S."/>
            <person name="Ji Z."/>
            <person name="Zhou Q."/>
            <person name="Hu M."/>
            <person name="Wang Y."/>
            <person name="Chen M."/>
            <person name="Xu Y."/>
            <person name="Jin H."/>
            <person name="Xiao X."/>
            <person name="Hu G."/>
            <person name="Bao F."/>
            <person name="Hu Y."/>
            <person name="Wan P."/>
            <person name="Li L."/>
            <person name="Deng X."/>
            <person name="Kuang T."/>
            <person name="Xiang C."/>
            <person name="Zhu J.K."/>
            <person name="Oliver M.J."/>
            <person name="He Y."/>
        </authorList>
    </citation>
    <scope>NUCLEOTIDE SEQUENCE [LARGE SCALE GENOMIC DNA]</scope>
    <source>
        <strain evidence="2">cv. XS01</strain>
    </source>
</reference>
<sequence length="117" mass="13139">MLFLLRLLPVRAYSPKSSFGENVLVANLIRVVTWDFDCIVGMDVLSSSKATVDCFHGVVRFWPQSGEKWNFYGLDSQSKIPFISAMDMFSLMTLENSGFIIYALDASFSTCVELSDC</sequence>
<dbReference type="OrthoDB" id="1751327at2759"/>
<evidence type="ECO:0000313" key="2">
    <source>
        <dbReference type="Proteomes" id="UP000250235"/>
    </source>
</evidence>
<gene>
    <name evidence="1" type="ORF">F511_43954</name>
</gene>
<name>A0A2Z7CAP7_9LAMI</name>
<evidence type="ECO:0000313" key="1">
    <source>
        <dbReference type="EMBL" id="KZV43733.1"/>
    </source>
</evidence>
<proteinExistence type="predicted"/>
<keyword evidence="2" id="KW-1185">Reference proteome</keyword>
<dbReference type="Proteomes" id="UP000250235">
    <property type="component" value="Unassembled WGS sequence"/>
</dbReference>